<sequence>MAAASLAGKPRKVIPKILAVIHADGCTGCEACVEVCPVECIYKVPGEEHSSLQTWCDIDLDRCIGCKHCAQVCPWDAIDMVDTLDAAQHVALKGGPPEYVEKHWEDLVDAAQRNAEGLLAKKKK</sequence>
<dbReference type="Pfam" id="PF12838">
    <property type="entry name" value="Fer4_7"/>
    <property type="match status" value="1"/>
</dbReference>
<evidence type="ECO:0000313" key="6">
    <source>
        <dbReference type="EMBL" id="XBH06916.1"/>
    </source>
</evidence>
<organism evidence="6">
    <name type="scientific">Singulisphaera sp. Ch08</name>
    <dbReference type="NCBI Taxonomy" id="3120278"/>
    <lineage>
        <taxon>Bacteria</taxon>
        <taxon>Pseudomonadati</taxon>
        <taxon>Planctomycetota</taxon>
        <taxon>Planctomycetia</taxon>
        <taxon>Isosphaerales</taxon>
        <taxon>Isosphaeraceae</taxon>
        <taxon>Singulisphaera</taxon>
    </lineage>
</organism>
<dbReference type="InterPro" id="IPR050294">
    <property type="entry name" value="RnfB_subfamily"/>
</dbReference>
<dbReference type="GO" id="GO:0051539">
    <property type="term" value="F:4 iron, 4 sulfur cluster binding"/>
    <property type="evidence" value="ECO:0007669"/>
    <property type="project" value="UniProtKB-KW"/>
</dbReference>
<dbReference type="InterPro" id="IPR017900">
    <property type="entry name" value="4Fe4S_Fe_S_CS"/>
</dbReference>
<gene>
    <name evidence="6" type="ORF">V5E97_13005</name>
</gene>
<keyword evidence="3" id="KW-0408">Iron</keyword>
<evidence type="ECO:0000256" key="3">
    <source>
        <dbReference type="ARBA" id="ARBA00023004"/>
    </source>
</evidence>
<feature type="domain" description="4Fe-4S ferredoxin-type" evidence="5">
    <location>
        <begin position="17"/>
        <end position="46"/>
    </location>
</feature>
<dbReference type="InterPro" id="IPR017896">
    <property type="entry name" value="4Fe4S_Fe-S-bd"/>
</dbReference>
<dbReference type="PANTHER" id="PTHR42859:SF2">
    <property type="entry name" value="FERREDOXIN"/>
    <property type="match status" value="1"/>
</dbReference>
<dbReference type="AlphaFoldDB" id="A0AAU7CQL8"/>
<keyword evidence="1" id="KW-0004">4Fe-4S</keyword>
<dbReference type="Gene3D" id="3.30.70.3270">
    <property type="match status" value="1"/>
</dbReference>
<feature type="domain" description="4Fe-4S ferredoxin-type" evidence="5">
    <location>
        <begin position="54"/>
        <end position="83"/>
    </location>
</feature>
<accession>A0AAU7CQL8</accession>
<evidence type="ECO:0000256" key="4">
    <source>
        <dbReference type="ARBA" id="ARBA00023014"/>
    </source>
</evidence>
<dbReference type="PROSITE" id="PS51379">
    <property type="entry name" value="4FE4S_FER_2"/>
    <property type="match status" value="2"/>
</dbReference>
<dbReference type="GO" id="GO:0046872">
    <property type="term" value="F:metal ion binding"/>
    <property type="evidence" value="ECO:0007669"/>
    <property type="project" value="UniProtKB-KW"/>
</dbReference>
<evidence type="ECO:0000256" key="1">
    <source>
        <dbReference type="ARBA" id="ARBA00022485"/>
    </source>
</evidence>
<dbReference type="SUPFAM" id="SSF54862">
    <property type="entry name" value="4Fe-4S ferredoxins"/>
    <property type="match status" value="1"/>
</dbReference>
<keyword evidence="2" id="KW-0479">Metal-binding</keyword>
<dbReference type="PANTHER" id="PTHR42859">
    <property type="entry name" value="OXIDOREDUCTASE"/>
    <property type="match status" value="1"/>
</dbReference>
<protein>
    <submittedName>
        <fullName evidence="6">4Fe-4S binding protein</fullName>
    </submittedName>
</protein>
<dbReference type="PROSITE" id="PS00198">
    <property type="entry name" value="4FE4S_FER_1"/>
    <property type="match status" value="2"/>
</dbReference>
<keyword evidence="4" id="KW-0411">Iron-sulfur</keyword>
<proteinExistence type="predicted"/>
<reference evidence="6" key="1">
    <citation type="submission" date="2024-05" db="EMBL/GenBank/DDBJ databases">
        <title>Planctomycetes of the genus Singulisphaera possess chitinolytic capabilities.</title>
        <authorList>
            <person name="Ivanova A."/>
        </authorList>
    </citation>
    <scope>NUCLEOTIDE SEQUENCE</scope>
    <source>
        <strain evidence="6">Ch08T</strain>
    </source>
</reference>
<name>A0AAU7CQL8_9BACT</name>
<evidence type="ECO:0000256" key="2">
    <source>
        <dbReference type="ARBA" id="ARBA00022723"/>
    </source>
</evidence>
<dbReference type="EMBL" id="CP155447">
    <property type="protein sequence ID" value="XBH06916.1"/>
    <property type="molecule type" value="Genomic_DNA"/>
</dbReference>
<dbReference type="RefSeq" id="WP_406699764.1">
    <property type="nucleotide sequence ID" value="NZ_CP155447.1"/>
</dbReference>
<evidence type="ECO:0000259" key="5">
    <source>
        <dbReference type="PROSITE" id="PS51379"/>
    </source>
</evidence>